<name>A0A6B3BWM0_9ACTN</name>
<feature type="region of interest" description="Disordered" evidence="1">
    <location>
        <begin position="1"/>
        <end position="72"/>
    </location>
</feature>
<gene>
    <name evidence="2" type="ORF">G3I71_23905</name>
</gene>
<proteinExistence type="predicted"/>
<organism evidence="2">
    <name type="scientific">Streptomyces sp. SID12501</name>
    <dbReference type="NCBI Taxonomy" id="2706042"/>
    <lineage>
        <taxon>Bacteria</taxon>
        <taxon>Bacillati</taxon>
        <taxon>Actinomycetota</taxon>
        <taxon>Actinomycetes</taxon>
        <taxon>Kitasatosporales</taxon>
        <taxon>Streptomycetaceae</taxon>
        <taxon>Streptomyces</taxon>
    </lineage>
</organism>
<comment type="caution">
    <text evidence="2">The sequence shown here is derived from an EMBL/GenBank/DDBJ whole genome shotgun (WGS) entry which is preliminary data.</text>
</comment>
<dbReference type="AlphaFoldDB" id="A0A6B3BWM0"/>
<accession>A0A6B3BWM0</accession>
<reference evidence="2" key="1">
    <citation type="submission" date="2020-01" db="EMBL/GenBank/DDBJ databases">
        <title>Insect and environment-associated Actinomycetes.</title>
        <authorList>
            <person name="Currrie C."/>
            <person name="Chevrette M."/>
            <person name="Carlson C."/>
            <person name="Stubbendieck R."/>
            <person name="Wendt-Pienkowski E."/>
        </authorList>
    </citation>
    <scope>NUCLEOTIDE SEQUENCE</scope>
    <source>
        <strain evidence="2">SID12501</strain>
    </source>
</reference>
<dbReference type="RefSeq" id="WP_164317043.1">
    <property type="nucleotide sequence ID" value="NZ_JAAGLU010000020.1"/>
</dbReference>
<evidence type="ECO:0000313" key="2">
    <source>
        <dbReference type="EMBL" id="NEC88784.1"/>
    </source>
</evidence>
<evidence type="ECO:0000256" key="1">
    <source>
        <dbReference type="SAM" id="MobiDB-lite"/>
    </source>
</evidence>
<sequence length="72" mass="7754">MPFVRPNVTSGRPRTASLRHRPNDQGVGRPVPRRQEQLFGAAPTAEDALGRYTDELGMAPADGPSGQPESDL</sequence>
<protein>
    <submittedName>
        <fullName evidence="2">Uncharacterized protein</fullName>
    </submittedName>
</protein>
<dbReference type="EMBL" id="JAAGLU010000020">
    <property type="protein sequence ID" value="NEC88784.1"/>
    <property type="molecule type" value="Genomic_DNA"/>
</dbReference>